<proteinExistence type="predicted"/>
<evidence type="ECO:0000313" key="2">
    <source>
        <dbReference type="Proteomes" id="UP000663852"/>
    </source>
</evidence>
<organism evidence="1 2">
    <name type="scientific">Adineta ricciae</name>
    <name type="common">Rotifer</name>
    <dbReference type="NCBI Taxonomy" id="249248"/>
    <lineage>
        <taxon>Eukaryota</taxon>
        <taxon>Metazoa</taxon>
        <taxon>Spiralia</taxon>
        <taxon>Gnathifera</taxon>
        <taxon>Rotifera</taxon>
        <taxon>Eurotatoria</taxon>
        <taxon>Bdelloidea</taxon>
        <taxon>Adinetida</taxon>
        <taxon>Adinetidae</taxon>
        <taxon>Adineta</taxon>
    </lineage>
</organism>
<dbReference type="SUPFAM" id="SSF51735">
    <property type="entry name" value="NAD(P)-binding Rossmann-fold domains"/>
    <property type="match status" value="1"/>
</dbReference>
<evidence type="ECO:0000313" key="1">
    <source>
        <dbReference type="EMBL" id="CAF1358458.1"/>
    </source>
</evidence>
<reference evidence="1" key="1">
    <citation type="submission" date="2021-02" db="EMBL/GenBank/DDBJ databases">
        <authorList>
            <person name="Nowell W R."/>
        </authorList>
    </citation>
    <scope>NUCLEOTIDE SEQUENCE</scope>
</reference>
<dbReference type="Proteomes" id="UP000663852">
    <property type="component" value="Unassembled WGS sequence"/>
</dbReference>
<dbReference type="OrthoDB" id="1933717at2759"/>
<comment type="caution">
    <text evidence="1">The sequence shown here is derived from an EMBL/GenBank/DDBJ whole genome shotgun (WGS) entry which is preliminary data.</text>
</comment>
<dbReference type="Gene3D" id="3.40.50.720">
    <property type="entry name" value="NAD(P)-binding Rossmann-like Domain"/>
    <property type="match status" value="1"/>
</dbReference>
<dbReference type="AlphaFoldDB" id="A0A815HTP1"/>
<dbReference type="InterPro" id="IPR036291">
    <property type="entry name" value="NAD(P)-bd_dom_sf"/>
</dbReference>
<protein>
    <submittedName>
        <fullName evidence="1">Uncharacterized protein</fullName>
    </submittedName>
</protein>
<gene>
    <name evidence="1" type="ORF">EDS130_LOCUS33677</name>
</gene>
<name>A0A815HTP1_ADIRI</name>
<accession>A0A815HTP1</accession>
<dbReference type="EMBL" id="CAJNOJ010000272">
    <property type="protein sequence ID" value="CAF1358458.1"/>
    <property type="molecule type" value="Genomic_DNA"/>
</dbReference>
<sequence>MILLGSRDQQSGEDVLVRLGSPTNMRVLLLDTSSKQNYSEQFKKEMIPNFDDYFALYYGASNLGINILIRSQASDRNKKYTAKNVIVSAVCPDFCATDINNRAEGGRPAELGADSILHAVYSENLENGQFSKDGTRLPFEANR</sequence>